<dbReference type="RefSeq" id="WP_016390132.1">
    <property type="nucleotide sequence ID" value="NZ_KE646806.1"/>
</dbReference>
<dbReference type="Pfam" id="PF13676">
    <property type="entry name" value="TIR_2"/>
    <property type="match status" value="1"/>
</dbReference>
<dbReference type="AlphaFoldDB" id="A0AB33Z3K2"/>
<dbReference type="SUPFAM" id="SSF52200">
    <property type="entry name" value="Toll/Interleukin receptor TIR domain"/>
    <property type="match status" value="1"/>
</dbReference>
<dbReference type="Proteomes" id="UP000015462">
    <property type="component" value="Unassembled WGS sequence"/>
</dbReference>
<dbReference type="GO" id="GO:0007165">
    <property type="term" value="P:signal transduction"/>
    <property type="evidence" value="ECO:0007669"/>
    <property type="project" value="InterPro"/>
</dbReference>
<feature type="domain" description="TIR" evidence="1">
    <location>
        <begin position="1"/>
        <end position="160"/>
    </location>
</feature>
<dbReference type="EMBL" id="ASHL01000002">
    <property type="protein sequence ID" value="EPD13817.1"/>
    <property type="molecule type" value="Genomic_DNA"/>
</dbReference>
<proteinExistence type="predicted"/>
<dbReference type="PROSITE" id="PS50104">
    <property type="entry name" value="TIR"/>
    <property type="match status" value="1"/>
</dbReference>
<sequence>MKIFWSYAKLDNKKPHKLTKLREALSVVLDETTGSINQIIVDENDLQWGVEWQQKIKDLIQESDALITILTPSYFNSRMCIYEFKLASDYEKKVYPLYFREAKNGLRSTFKEEGNEENVILNQASLKISDIQYRDFRKYKNKDLSSEEVQDFLDRLANEIA</sequence>
<evidence type="ECO:0000313" key="3">
    <source>
        <dbReference type="Proteomes" id="UP000015462"/>
    </source>
</evidence>
<reference evidence="2 3" key="1">
    <citation type="journal article" date="2013" name="Genome Announc.">
        <title>Genome Sequence of the Pyrene- and Fluoranthene-Degrading Bacterium Cycloclasticus sp. Strain PY97M.</title>
        <authorList>
            <person name="Cui Z."/>
            <person name="Xu G."/>
            <person name="Li Q."/>
            <person name="Gao W."/>
            <person name="Zheng L."/>
        </authorList>
    </citation>
    <scope>NUCLEOTIDE SEQUENCE [LARGE SCALE GENOMIC DNA]</scope>
    <source>
        <strain evidence="2 3">PY97M</strain>
    </source>
</reference>
<gene>
    <name evidence="2" type="ORF">L196_04751</name>
</gene>
<protein>
    <submittedName>
        <fullName evidence="2">TIR protein</fullName>
    </submittedName>
</protein>
<name>A0AB33Z3K2_9GAMM</name>
<accession>A0AB33Z3K2</accession>
<evidence type="ECO:0000259" key="1">
    <source>
        <dbReference type="PROSITE" id="PS50104"/>
    </source>
</evidence>
<comment type="caution">
    <text evidence="2">The sequence shown here is derived from an EMBL/GenBank/DDBJ whole genome shotgun (WGS) entry which is preliminary data.</text>
</comment>
<evidence type="ECO:0000313" key="2">
    <source>
        <dbReference type="EMBL" id="EPD13817.1"/>
    </source>
</evidence>
<keyword evidence="3" id="KW-1185">Reference proteome</keyword>
<dbReference type="InterPro" id="IPR035897">
    <property type="entry name" value="Toll_tir_struct_dom_sf"/>
</dbReference>
<dbReference type="Gene3D" id="3.40.50.10140">
    <property type="entry name" value="Toll/interleukin-1 receptor homology (TIR) domain"/>
    <property type="match status" value="1"/>
</dbReference>
<dbReference type="InterPro" id="IPR000157">
    <property type="entry name" value="TIR_dom"/>
</dbReference>
<organism evidence="2 3">
    <name type="scientific">Cycloclasticus pugetii</name>
    <dbReference type="NCBI Taxonomy" id="34068"/>
    <lineage>
        <taxon>Bacteria</taxon>
        <taxon>Pseudomonadati</taxon>
        <taxon>Pseudomonadota</taxon>
        <taxon>Gammaproteobacteria</taxon>
        <taxon>Thiotrichales</taxon>
        <taxon>Piscirickettsiaceae</taxon>
        <taxon>Cycloclasticus</taxon>
    </lineage>
</organism>